<evidence type="ECO:0000313" key="1">
    <source>
        <dbReference type="EMBL" id="SHG78269.1"/>
    </source>
</evidence>
<protein>
    <submittedName>
        <fullName evidence="1">Uncharacterized protein</fullName>
    </submittedName>
</protein>
<organism evidence="1 2">
    <name type="scientific">Chryseobacterium arachidis</name>
    <dbReference type="NCBI Taxonomy" id="1416778"/>
    <lineage>
        <taxon>Bacteria</taxon>
        <taxon>Pseudomonadati</taxon>
        <taxon>Bacteroidota</taxon>
        <taxon>Flavobacteriia</taxon>
        <taxon>Flavobacteriales</taxon>
        <taxon>Weeksellaceae</taxon>
        <taxon>Chryseobacterium group</taxon>
        <taxon>Chryseobacterium</taxon>
    </lineage>
</organism>
<dbReference type="Proteomes" id="UP000184518">
    <property type="component" value="Unassembled WGS sequence"/>
</dbReference>
<keyword evidence="2" id="KW-1185">Reference proteome</keyword>
<dbReference type="RefSeq" id="WP_072964164.1">
    <property type="nucleotide sequence ID" value="NZ_FQUT01000023.1"/>
</dbReference>
<proteinExistence type="predicted"/>
<gene>
    <name evidence="1" type="ORF">SAMN05443633_1231</name>
</gene>
<dbReference type="AlphaFoldDB" id="A0A1M5MMW9"/>
<dbReference type="STRING" id="1416778.SAMN05443633_1231"/>
<reference evidence="2" key="1">
    <citation type="submission" date="2016-11" db="EMBL/GenBank/DDBJ databases">
        <authorList>
            <person name="Varghese N."/>
            <person name="Submissions S."/>
        </authorList>
    </citation>
    <scope>NUCLEOTIDE SEQUENCE [LARGE SCALE GENOMIC DNA]</scope>
    <source>
        <strain evidence="2">DSM 27619</strain>
    </source>
</reference>
<name>A0A1M5MMW9_9FLAO</name>
<sequence>MLYESEFLKLFLPEFLIEHFDIHKAETHAAELYIYFEEKSSIPKEFKERQLESKGFLPEIIIDDYPLRGKIVKLHVKEDGLINPLMKFFRETSRW</sequence>
<dbReference type="EMBL" id="FQUT01000023">
    <property type="protein sequence ID" value="SHG78269.1"/>
    <property type="molecule type" value="Genomic_DNA"/>
</dbReference>
<evidence type="ECO:0000313" key="2">
    <source>
        <dbReference type="Proteomes" id="UP000184518"/>
    </source>
</evidence>
<accession>A0A1M5MMW9</accession>